<feature type="transmembrane region" description="Helical" evidence="1">
    <location>
        <begin position="249"/>
        <end position="265"/>
    </location>
</feature>
<feature type="transmembrane region" description="Helical" evidence="1">
    <location>
        <begin position="55"/>
        <end position="75"/>
    </location>
</feature>
<feature type="transmembrane region" description="Helical" evidence="1">
    <location>
        <begin position="197"/>
        <end position="218"/>
    </location>
</feature>
<evidence type="ECO:0000313" key="2">
    <source>
        <dbReference type="EMBL" id="OIN64432.1"/>
    </source>
</evidence>
<gene>
    <name evidence="2" type="ORF">BFS26_02585</name>
</gene>
<dbReference type="EMBL" id="MOAE01000020">
    <property type="protein sequence ID" value="OIN64432.1"/>
    <property type="molecule type" value="Genomic_DNA"/>
</dbReference>
<feature type="transmembrane region" description="Helical" evidence="1">
    <location>
        <begin position="437"/>
        <end position="458"/>
    </location>
</feature>
<evidence type="ECO:0008006" key="4">
    <source>
        <dbReference type="Google" id="ProtNLM"/>
    </source>
</evidence>
<feature type="transmembrane region" description="Helical" evidence="1">
    <location>
        <begin position="292"/>
        <end position="313"/>
    </location>
</feature>
<sequence>MNKTTQENTHLKIEDIFNRFITLLAALIVTCLGIAALFHTMIFPLDYSEKPTNSLKYSIAGTVGFFILAGAAYYTGKHLKFKRLPSLKTFYRIQTYTALFIGLTWLSIATTSPVADQGTSITLSIWLQNNDLGNLHANDYLQQYPFQSGYILFCTLMGQLFGMNNMLPIRLFNLLMIIVSLKTLCKTTERMFKNDAVTKATIVLSTAFLPLILFATFIYGNIPSLAFCLLACLLQMAAIQASDDIRKRLAYGTLSAACLFVALWFKPNSLIFLIGIELIWLVILFAHKRVLVITFIILGAVAYIAASAIPIFLMESRINVPLDNPTPKTAWIAMGLQESRERAPGWYNNYVVNIYKEAPHDNNQVDAMAKEAIAQRIQAFTQDPLYAAHFFTRKVVTTWAEPTFQSLWISYGGTGGERADLTQSKLEHEIMRGRLHAIYIVYCDIIQNIIYIGASYCLIFRWRGLTTKQITLIVIFLGGFTFHLFWETKSDYVLPYFLLLIPYAAAGWHDIIFTNRKMIYSQLKQVQSK</sequence>
<feature type="transmembrane region" description="Helical" evidence="1">
    <location>
        <begin position="271"/>
        <end position="287"/>
    </location>
</feature>
<organism evidence="2 3">
    <name type="scientific">Bifidobacterium longum subsp. suis</name>
    <dbReference type="NCBI Taxonomy" id="1695"/>
    <lineage>
        <taxon>Bacteria</taxon>
        <taxon>Bacillati</taxon>
        <taxon>Actinomycetota</taxon>
        <taxon>Actinomycetes</taxon>
        <taxon>Bifidobacteriales</taxon>
        <taxon>Bifidobacteriaceae</taxon>
        <taxon>Bifidobacterium</taxon>
    </lineage>
</organism>
<dbReference type="AlphaFoldDB" id="A0A1S2W0E1"/>
<feature type="transmembrane region" description="Helical" evidence="1">
    <location>
        <begin position="20"/>
        <end position="43"/>
    </location>
</feature>
<accession>A0A1S2W0E1</accession>
<keyword evidence="1" id="KW-1133">Transmembrane helix</keyword>
<dbReference type="RefSeq" id="WP_071474501.1">
    <property type="nucleotide sequence ID" value="NZ_MOAE01000020.1"/>
</dbReference>
<feature type="transmembrane region" description="Helical" evidence="1">
    <location>
        <begin position="96"/>
        <end position="115"/>
    </location>
</feature>
<dbReference type="Proteomes" id="UP000181801">
    <property type="component" value="Unassembled WGS sequence"/>
</dbReference>
<feature type="transmembrane region" description="Helical" evidence="1">
    <location>
        <begin position="167"/>
        <end position="185"/>
    </location>
</feature>
<evidence type="ECO:0000256" key="1">
    <source>
        <dbReference type="SAM" id="Phobius"/>
    </source>
</evidence>
<keyword evidence="1" id="KW-0812">Transmembrane</keyword>
<feature type="transmembrane region" description="Helical" evidence="1">
    <location>
        <begin position="224"/>
        <end position="242"/>
    </location>
</feature>
<protein>
    <recommendedName>
        <fullName evidence="4">Glycosyltransferase RgtA/B/C/D-like domain-containing protein</fullName>
    </recommendedName>
</protein>
<evidence type="ECO:0000313" key="3">
    <source>
        <dbReference type="Proteomes" id="UP000181801"/>
    </source>
</evidence>
<feature type="transmembrane region" description="Helical" evidence="1">
    <location>
        <begin position="492"/>
        <end position="513"/>
    </location>
</feature>
<reference evidence="2 3" key="1">
    <citation type="journal article" date="2016" name="BMC Microbiol.">
        <title>Fucosyllactose and L-fucose utilization of infant Bifidobacterium longum and Bifidobacterium kashiwanohense.</title>
        <authorList>
            <person name="Bunesova V."/>
            <person name="Lacroix C."/>
            <person name="Schwab C."/>
        </authorList>
    </citation>
    <scope>NUCLEOTIDE SEQUENCE [LARGE SCALE GENOMIC DNA]</scope>
    <source>
        <strain evidence="2 3">BSM11-5</strain>
    </source>
</reference>
<name>A0A1S2W0E1_BIFLN</name>
<comment type="caution">
    <text evidence="2">The sequence shown here is derived from an EMBL/GenBank/DDBJ whole genome shotgun (WGS) entry which is preliminary data.</text>
</comment>
<feature type="transmembrane region" description="Helical" evidence="1">
    <location>
        <begin position="470"/>
        <end position="486"/>
    </location>
</feature>
<keyword evidence="1" id="KW-0472">Membrane</keyword>
<proteinExistence type="predicted"/>